<dbReference type="EMBL" id="JBANRG010000004">
    <property type="protein sequence ID" value="KAK7466865.1"/>
    <property type="molecule type" value="Genomic_DNA"/>
</dbReference>
<keyword evidence="3" id="KW-1185">Reference proteome</keyword>
<organism evidence="2 3">
    <name type="scientific">Marasmiellus scandens</name>
    <dbReference type="NCBI Taxonomy" id="2682957"/>
    <lineage>
        <taxon>Eukaryota</taxon>
        <taxon>Fungi</taxon>
        <taxon>Dikarya</taxon>
        <taxon>Basidiomycota</taxon>
        <taxon>Agaricomycotina</taxon>
        <taxon>Agaricomycetes</taxon>
        <taxon>Agaricomycetidae</taxon>
        <taxon>Agaricales</taxon>
        <taxon>Marasmiineae</taxon>
        <taxon>Omphalotaceae</taxon>
        <taxon>Marasmiellus</taxon>
    </lineage>
</organism>
<comment type="caution">
    <text evidence="2">The sequence shown here is derived from an EMBL/GenBank/DDBJ whole genome shotgun (WGS) entry which is preliminary data.</text>
</comment>
<dbReference type="Proteomes" id="UP001498398">
    <property type="component" value="Unassembled WGS sequence"/>
</dbReference>
<evidence type="ECO:0000313" key="2">
    <source>
        <dbReference type="EMBL" id="KAK7466865.1"/>
    </source>
</evidence>
<evidence type="ECO:0000313" key="3">
    <source>
        <dbReference type="Proteomes" id="UP001498398"/>
    </source>
</evidence>
<reference evidence="2 3" key="1">
    <citation type="submission" date="2024-01" db="EMBL/GenBank/DDBJ databases">
        <title>A draft genome for the cacao thread blight pathogen Marasmiellus scandens.</title>
        <authorList>
            <person name="Baruah I.K."/>
            <person name="Leung J."/>
            <person name="Bukari Y."/>
            <person name="Amoako-Attah I."/>
            <person name="Meinhardt L.W."/>
            <person name="Bailey B.A."/>
            <person name="Cohen S.P."/>
        </authorList>
    </citation>
    <scope>NUCLEOTIDE SEQUENCE [LARGE SCALE GENOMIC DNA]</scope>
    <source>
        <strain evidence="2 3">GH-19</strain>
    </source>
</reference>
<gene>
    <name evidence="2" type="ORF">VKT23_003928</name>
</gene>
<accession>A0ABR1JVS5</accession>
<proteinExistence type="predicted"/>
<name>A0ABR1JVS5_9AGAR</name>
<feature type="region of interest" description="Disordered" evidence="1">
    <location>
        <begin position="1"/>
        <end position="67"/>
    </location>
</feature>
<sequence>MADQDLLDNHQSDPPPQTHHDEDQVQEKAVDNTGTQELEPAPMSIETQAQARDVVPPPEPVPREPIKLDISDRLKKAESIRLDICNLMSQSKQKVNPEDINVPSIEGFTHQLRVLSYTEGASTDAKHHFTVRVSSAQLATIKAWNNRHEDPMQVVSTLSISSLMYYPSAAEHNKQNCCISLVCYRKQDLVEDKIKQHSAFEYQLFNDLKPSWPKDNRLLLDFIVNGQTKCFPMAPPLLTTPEGFFELGPYLREGENTFNLVVQGDMSSYVFCLVSHYPTRRQKEQMQKRLSKDRSWSVALDALVRPLEISPSLFQSAV</sequence>
<evidence type="ECO:0000256" key="1">
    <source>
        <dbReference type="SAM" id="MobiDB-lite"/>
    </source>
</evidence>
<feature type="compositionally biased region" description="Basic and acidic residues" evidence="1">
    <location>
        <begin position="18"/>
        <end position="30"/>
    </location>
</feature>
<protein>
    <submittedName>
        <fullName evidence="2">Uncharacterized protein</fullName>
    </submittedName>
</protein>